<proteinExistence type="predicted"/>
<dbReference type="OrthoDB" id="4096693at2759"/>
<gene>
    <name evidence="4" type="ORF">G6O67_007644</name>
</gene>
<evidence type="ECO:0000256" key="2">
    <source>
        <dbReference type="SAM" id="MobiDB-lite"/>
    </source>
</evidence>
<dbReference type="Gene3D" id="3.30.420.10">
    <property type="entry name" value="Ribonuclease H-like superfamily/Ribonuclease H"/>
    <property type="match status" value="1"/>
</dbReference>
<keyword evidence="1" id="KW-0694">RNA-binding</keyword>
<feature type="domain" description="Integrase catalytic" evidence="3">
    <location>
        <begin position="1"/>
        <end position="88"/>
    </location>
</feature>
<comment type="caution">
    <text evidence="4">The sequence shown here is derived from an EMBL/GenBank/DDBJ whole genome shotgun (WGS) entry which is preliminary data.</text>
</comment>
<dbReference type="Proteomes" id="UP000557566">
    <property type="component" value="Unassembled WGS sequence"/>
</dbReference>
<dbReference type="SUPFAM" id="SSF53098">
    <property type="entry name" value="Ribonuclease H-like"/>
    <property type="match status" value="1"/>
</dbReference>
<sequence>MDPSSDSSELPQLQLSAHTMSLLNSAPRGTGMLGQPREIISDNAGCFAGQQAKDHHRQHGTEVRPVRSSRPRGNGKVEQANGALKAILHRLRLDDPLTADELKMVRRLRGIGIGKADDCGIGLGQVDDCEIGQEETSISARRYHY</sequence>
<dbReference type="InterPro" id="IPR012337">
    <property type="entry name" value="RNaseH-like_sf"/>
</dbReference>
<name>A0A8H4LV16_9HYPO</name>
<reference evidence="4 5" key="1">
    <citation type="journal article" date="2020" name="Genome Biol. Evol.">
        <title>A new high-quality draft genome assembly of the Chinese cordyceps Ophiocordyceps sinensis.</title>
        <authorList>
            <person name="Shu R."/>
            <person name="Zhang J."/>
            <person name="Meng Q."/>
            <person name="Zhang H."/>
            <person name="Zhou G."/>
            <person name="Li M."/>
            <person name="Wu P."/>
            <person name="Zhao Y."/>
            <person name="Chen C."/>
            <person name="Qin Q."/>
        </authorList>
    </citation>
    <scope>NUCLEOTIDE SEQUENCE [LARGE SCALE GENOMIC DNA]</scope>
    <source>
        <strain evidence="4 5">IOZ07</strain>
    </source>
</reference>
<dbReference type="GO" id="GO:0005634">
    <property type="term" value="C:nucleus"/>
    <property type="evidence" value="ECO:0007669"/>
    <property type="project" value="UniProtKB-ARBA"/>
</dbReference>
<organism evidence="4 5">
    <name type="scientific">Ophiocordyceps sinensis</name>
    <dbReference type="NCBI Taxonomy" id="72228"/>
    <lineage>
        <taxon>Eukaryota</taxon>
        <taxon>Fungi</taxon>
        <taxon>Dikarya</taxon>
        <taxon>Ascomycota</taxon>
        <taxon>Pezizomycotina</taxon>
        <taxon>Sordariomycetes</taxon>
        <taxon>Hypocreomycetidae</taxon>
        <taxon>Hypocreales</taxon>
        <taxon>Ophiocordycipitaceae</taxon>
        <taxon>Ophiocordyceps</taxon>
    </lineage>
</organism>
<dbReference type="InterPro" id="IPR036397">
    <property type="entry name" value="RNaseH_sf"/>
</dbReference>
<feature type="region of interest" description="Disordered" evidence="2">
    <location>
        <begin position="51"/>
        <end position="77"/>
    </location>
</feature>
<dbReference type="EMBL" id="JAAVMX010000008">
    <property type="protein sequence ID" value="KAF4505726.1"/>
    <property type="molecule type" value="Genomic_DNA"/>
</dbReference>
<dbReference type="InterPro" id="IPR001584">
    <property type="entry name" value="Integrase_cat-core"/>
</dbReference>
<evidence type="ECO:0000313" key="4">
    <source>
        <dbReference type="EMBL" id="KAF4505726.1"/>
    </source>
</evidence>
<protein>
    <recommendedName>
        <fullName evidence="3">Integrase catalytic domain-containing protein</fullName>
    </recommendedName>
</protein>
<evidence type="ECO:0000259" key="3">
    <source>
        <dbReference type="PROSITE" id="PS50994"/>
    </source>
</evidence>
<evidence type="ECO:0000313" key="5">
    <source>
        <dbReference type="Proteomes" id="UP000557566"/>
    </source>
</evidence>
<dbReference type="GO" id="GO:0015074">
    <property type="term" value="P:DNA integration"/>
    <property type="evidence" value="ECO:0007669"/>
    <property type="project" value="InterPro"/>
</dbReference>
<evidence type="ECO:0000256" key="1">
    <source>
        <dbReference type="ARBA" id="ARBA00022884"/>
    </source>
</evidence>
<dbReference type="AlphaFoldDB" id="A0A8H4LV16"/>
<keyword evidence="5" id="KW-1185">Reference proteome</keyword>
<dbReference type="GO" id="GO:0003723">
    <property type="term" value="F:RNA binding"/>
    <property type="evidence" value="ECO:0007669"/>
    <property type="project" value="UniProtKB-KW"/>
</dbReference>
<accession>A0A8H4LV16</accession>
<dbReference type="PROSITE" id="PS50994">
    <property type="entry name" value="INTEGRASE"/>
    <property type="match status" value="1"/>
</dbReference>